<dbReference type="EMBL" id="ANOH01000068">
    <property type="protein sequence ID" value="EMI57731.1"/>
    <property type="molecule type" value="Genomic_DNA"/>
</dbReference>
<gene>
    <name evidence="1" type="ORF">RSSM_00840</name>
</gene>
<evidence type="ECO:0000313" key="2">
    <source>
        <dbReference type="Proteomes" id="UP000011885"/>
    </source>
</evidence>
<reference evidence="1 2" key="1">
    <citation type="journal article" date="2013" name="Mar. Genomics">
        <title>Expression of sulfatases in Rhodopirellula baltica and the diversity of sulfatases in the genus Rhodopirellula.</title>
        <authorList>
            <person name="Wegner C.E."/>
            <person name="Richter-Heitmann T."/>
            <person name="Klindworth A."/>
            <person name="Klockow C."/>
            <person name="Richter M."/>
            <person name="Achstetter T."/>
            <person name="Glockner F.O."/>
            <person name="Harder J."/>
        </authorList>
    </citation>
    <scope>NUCLEOTIDE SEQUENCE [LARGE SCALE GENOMIC DNA]</scope>
    <source>
        <strain evidence="1 2">SM41</strain>
    </source>
</reference>
<comment type="caution">
    <text evidence="1">The sequence shown here is derived from an EMBL/GenBank/DDBJ whole genome shotgun (WGS) entry which is preliminary data.</text>
</comment>
<name>M5UIS8_9BACT</name>
<dbReference type="PATRIC" id="fig|1263870.3.peg.916"/>
<dbReference type="Proteomes" id="UP000011885">
    <property type="component" value="Unassembled WGS sequence"/>
</dbReference>
<organism evidence="1 2">
    <name type="scientific">Rhodopirellula sallentina SM41</name>
    <dbReference type="NCBI Taxonomy" id="1263870"/>
    <lineage>
        <taxon>Bacteria</taxon>
        <taxon>Pseudomonadati</taxon>
        <taxon>Planctomycetota</taxon>
        <taxon>Planctomycetia</taxon>
        <taxon>Pirellulales</taxon>
        <taxon>Pirellulaceae</taxon>
        <taxon>Rhodopirellula</taxon>
    </lineage>
</organism>
<evidence type="ECO:0000313" key="1">
    <source>
        <dbReference type="EMBL" id="EMI57731.1"/>
    </source>
</evidence>
<accession>M5UIS8</accession>
<sequence length="61" mass="6988">MLPTGIIYCRPRQSANDRDLLSRSLSLSMISLDQLTRLLESQPRRSVSDQLSTLRLQLRST</sequence>
<dbReference type="AlphaFoldDB" id="M5UIS8"/>
<protein>
    <submittedName>
        <fullName evidence="1">Uncharacterized protein</fullName>
    </submittedName>
</protein>
<keyword evidence="2" id="KW-1185">Reference proteome</keyword>
<proteinExistence type="predicted"/>